<sequence>MDNWDFQQWRAALGALDARAAALLGLASAERISGCLGDERFGRHGGSEAEAVSDLLGECWAAALAGEGTSSARIRELAGRLADHSGDYLTLSMTEMFHSYELDEDDEAEDDEAEDGDGAPDLDEFLADAEPAGAVMMHLDAMAAVSEAVAACTGGTWDGALRCLQITAMAARGLDPRLLGQQRQREDLALAQAAGSFELPRLAAELRVRAQADALGWKRVAERLDLLHH</sequence>
<reference evidence="2 3" key="1">
    <citation type="journal article" date="2019" name="Int. J. Syst. Evol. Microbiol.">
        <title>The Global Catalogue of Microorganisms (GCM) 10K type strain sequencing project: providing services to taxonomists for standard genome sequencing and annotation.</title>
        <authorList>
            <consortium name="The Broad Institute Genomics Platform"/>
            <consortium name="The Broad Institute Genome Sequencing Center for Infectious Disease"/>
            <person name="Wu L."/>
            <person name="Ma J."/>
        </authorList>
    </citation>
    <scope>NUCLEOTIDE SEQUENCE [LARGE SCALE GENOMIC DNA]</scope>
    <source>
        <strain evidence="2 3">JCM 12393</strain>
    </source>
</reference>
<dbReference type="Proteomes" id="UP001499863">
    <property type="component" value="Unassembled WGS sequence"/>
</dbReference>
<proteinExistence type="predicted"/>
<name>A0ABN1XX91_9ACTN</name>
<protein>
    <submittedName>
        <fullName evidence="2">Uncharacterized protein</fullName>
    </submittedName>
</protein>
<evidence type="ECO:0000256" key="1">
    <source>
        <dbReference type="SAM" id="MobiDB-lite"/>
    </source>
</evidence>
<gene>
    <name evidence="2" type="ORF">GCM10009639_23770</name>
</gene>
<accession>A0ABN1XX91</accession>
<comment type="caution">
    <text evidence="2">The sequence shown here is derived from an EMBL/GenBank/DDBJ whole genome shotgun (WGS) entry which is preliminary data.</text>
</comment>
<organism evidence="2 3">
    <name type="scientific">Kitasatospora putterlickiae</name>
    <dbReference type="NCBI Taxonomy" id="221725"/>
    <lineage>
        <taxon>Bacteria</taxon>
        <taxon>Bacillati</taxon>
        <taxon>Actinomycetota</taxon>
        <taxon>Actinomycetes</taxon>
        <taxon>Kitasatosporales</taxon>
        <taxon>Streptomycetaceae</taxon>
        <taxon>Kitasatospora</taxon>
    </lineage>
</organism>
<dbReference type="EMBL" id="BAAAKJ010000122">
    <property type="protein sequence ID" value="GAA1392348.1"/>
    <property type="molecule type" value="Genomic_DNA"/>
</dbReference>
<evidence type="ECO:0000313" key="2">
    <source>
        <dbReference type="EMBL" id="GAA1392348.1"/>
    </source>
</evidence>
<evidence type="ECO:0000313" key="3">
    <source>
        <dbReference type="Proteomes" id="UP001499863"/>
    </source>
</evidence>
<keyword evidence="3" id="KW-1185">Reference proteome</keyword>
<dbReference type="RefSeq" id="WP_344332889.1">
    <property type="nucleotide sequence ID" value="NZ_BAAAKJ010000122.1"/>
</dbReference>
<feature type="region of interest" description="Disordered" evidence="1">
    <location>
        <begin position="104"/>
        <end position="124"/>
    </location>
</feature>